<dbReference type="AlphaFoldDB" id="A0A7U9CSE1"/>
<sequence length="215" mass="22257">MKKTTWMAAIAAAVLPTLAAAESVDLNVIGTIIPTSCIPAFAGGGTVDLRKISAATLNKTTQTLLPTHDISLHINCDAPAPVEVSVRDNRAATKLPGINDGAGNSDPALFYGLGEIGGIRIGGFALRHGRPEADGIQQTLMTRTLAAPAWQLPSSPLVSNAPALYSWGTVAAGPVAARHHGFPMSLLPIIGPSNALPIASEIPLDGSVTFDMYYL</sequence>
<evidence type="ECO:0000313" key="3">
    <source>
        <dbReference type="Proteomes" id="UP000006045"/>
    </source>
</evidence>
<reference evidence="2 3" key="1">
    <citation type="submission" date="2012-08" db="EMBL/GenBank/DDBJ databases">
        <title>The genome of cave-isolated P. fluorescens strain R124 demonstrates phenotypic adaptation to the mineral environment.</title>
        <authorList>
            <person name="Barton M.D."/>
            <person name="Petronio M."/>
            <person name="Giarrizzo J.G."/>
            <person name="Bowling B.V."/>
            <person name="Barton H.A."/>
        </authorList>
    </citation>
    <scope>NUCLEOTIDE SEQUENCE [LARGE SCALE GENOMIC DNA]</scope>
    <source>
        <strain evidence="2 3">R124</strain>
    </source>
</reference>
<accession>A0A7U9CSE1</accession>
<evidence type="ECO:0000313" key="2">
    <source>
        <dbReference type="EMBL" id="EJZ60746.1"/>
    </source>
</evidence>
<dbReference type="RefSeq" id="WP_003229465.1">
    <property type="nucleotide sequence ID" value="NZ_CM001561.1"/>
</dbReference>
<organism evidence="2 3">
    <name type="scientific">Pseudomonas fluorescens R124</name>
    <dbReference type="NCBI Taxonomy" id="743713"/>
    <lineage>
        <taxon>Bacteria</taxon>
        <taxon>Pseudomonadati</taxon>
        <taxon>Pseudomonadota</taxon>
        <taxon>Gammaproteobacteria</taxon>
        <taxon>Pseudomonadales</taxon>
        <taxon>Pseudomonadaceae</taxon>
        <taxon>Pseudomonas</taxon>
    </lineage>
</organism>
<gene>
    <name evidence="2" type="ORF">I1A_005111</name>
</gene>
<protein>
    <recommendedName>
        <fullName evidence="4">DUF1120 domain-containing protein</fullName>
    </recommendedName>
</protein>
<dbReference type="InterPro" id="IPR010546">
    <property type="entry name" value="DUF1120"/>
</dbReference>
<evidence type="ECO:0000256" key="1">
    <source>
        <dbReference type="SAM" id="SignalP"/>
    </source>
</evidence>
<evidence type="ECO:0008006" key="4">
    <source>
        <dbReference type="Google" id="ProtNLM"/>
    </source>
</evidence>
<dbReference type="Proteomes" id="UP000006045">
    <property type="component" value="Chromosome"/>
</dbReference>
<dbReference type="Pfam" id="PF06551">
    <property type="entry name" value="DUF1120"/>
    <property type="match status" value="1"/>
</dbReference>
<name>A0A7U9CSE1_PSEFL</name>
<feature type="chain" id="PRO_5030790758" description="DUF1120 domain-containing protein" evidence="1">
    <location>
        <begin position="20"/>
        <end position="215"/>
    </location>
</feature>
<proteinExistence type="predicted"/>
<dbReference type="OrthoDB" id="6602106at2"/>
<keyword evidence="1" id="KW-0732">Signal</keyword>
<dbReference type="EMBL" id="CM001561">
    <property type="protein sequence ID" value="EJZ60746.1"/>
    <property type="molecule type" value="Genomic_DNA"/>
</dbReference>
<feature type="signal peptide" evidence="1">
    <location>
        <begin position="1"/>
        <end position="19"/>
    </location>
</feature>